<dbReference type="EMBL" id="KE356560">
    <property type="protein sequence ID" value="ERG93387.1"/>
    <property type="molecule type" value="Genomic_DNA"/>
</dbReference>
<name>U1PID0_9EURY</name>
<dbReference type="Proteomes" id="UP000030649">
    <property type="component" value="Unassembled WGS sequence"/>
</dbReference>
<evidence type="ECO:0000313" key="2">
    <source>
        <dbReference type="Proteomes" id="UP000030649"/>
    </source>
</evidence>
<dbReference type="STRING" id="1238424.J07HQW1_03448"/>
<sequence length="90" mass="10031">MNVNIRLDVNQSISEYTPELGEERSLGWMAQPGASLSELSSGFRPQNRVGDCKPSYYDQAVRCRGILASSGVSPNQEALRLDRNPEVVYR</sequence>
<organism evidence="1 2">
    <name type="scientific">Haloquadratum walsbyi J07HQW1</name>
    <dbReference type="NCBI Taxonomy" id="1238424"/>
    <lineage>
        <taxon>Archaea</taxon>
        <taxon>Methanobacteriati</taxon>
        <taxon>Methanobacteriota</taxon>
        <taxon>Stenosarchaea group</taxon>
        <taxon>Halobacteria</taxon>
        <taxon>Halobacteriales</taxon>
        <taxon>Haloferacaceae</taxon>
        <taxon>Haloquadratum</taxon>
    </lineage>
</organism>
<evidence type="ECO:0000313" key="1">
    <source>
        <dbReference type="EMBL" id="ERG93387.1"/>
    </source>
</evidence>
<proteinExistence type="predicted"/>
<gene>
    <name evidence="1" type="ORF">J07HQW1_03448</name>
</gene>
<accession>U1PID0</accession>
<dbReference type="HOGENOM" id="CLU_2433794_0_0_2"/>
<reference evidence="1 2" key="1">
    <citation type="journal article" date="2013" name="PLoS ONE">
        <title>Assembly-driven community genomics of a hypersaline microbial ecosystem.</title>
        <authorList>
            <person name="Podell S."/>
            <person name="Ugalde J.A."/>
            <person name="Narasingarao P."/>
            <person name="Banfield J.F."/>
            <person name="Heidelberg K.B."/>
            <person name="Allen E.E."/>
        </authorList>
    </citation>
    <scope>NUCLEOTIDE SEQUENCE [LARGE SCALE GENOMIC DNA]</scope>
    <source>
        <strain evidence="2">J07HQW1</strain>
    </source>
</reference>
<protein>
    <submittedName>
        <fullName evidence="1">Uncharacterized protein</fullName>
    </submittedName>
</protein>
<dbReference type="AlphaFoldDB" id="U1PID0"/>